<dbReference type="Gene3D" id="1.25.40.340">
    <property type="match status" value="1"/>
</dbReference>
<accession>A0A0A6VFG2</accession>
<keyword evidence="4" id="KW-0808">Transferase</keyword>
<dbReference type="Proteomes" id="UP000030588">
    <property type="component" value="Unassembled WGS sequence"/>
</dbReference>
<sequence length="222" mass="23926">MEDSLQEAGLNVKQVKEMFLYVGEKVQENKPLLTRLDSAIGDGDHGIGMSVGFKKAAENLGQKELATINDIFKTIGMSMISSMGGASGVIFGTLFMGGVKGLESQQELDLPLLANIFEKSLEAIKTRGKASLGDKTMIDALEPAVNALKQSADQHADILNGIKAAEENAEKGVENSKKYIAKFGRAKTLGERAIGHQDAGATTVWIIFKSMREWIENVSVSH</sequence>
<organism evidence="10 11">
    <name type="scientific">Heyndrickxia ginsengihumi</name>
    <dbReference type="NCBI Taxonomy" id="363870"/>
    <lineage>
        <taxon>Bacteria</taxon>
        <taxon>Bacillati</taxon>
        <taxon>Bacillota</taxon>
        <taxon>Bacilli</taxon>
        <taxon>Bacillales</taxon>
        <taxon>Bacillaceae</taxon>
        <taxon>Heyndrickxia</taxon>
    </lineage>
</organism>
<evidence type="ECO:0000256" key="4">
    <source>
        <dbReference type="ARBA" id="ARBA00022679"/>
    </source>
</evidence>
<dbReference type="PANTHER" id="PTHR28629:SF4">
    <property type="entry name" value="TRIOKINASE_FMN CYCLASE"/>
    <property type="match status" value="1"/>
</dbReference>
<evidence type="ECO:0000256" key="2">
    <source>
        <dbReference type="ARBA" id="ARBA00004745"/>
    </source>
</evidence>
<dbReference type="InterPro" id="IPR004007">
    <property type="entry name" value="DhaL_dom"/>
</dbReference>
<dbReference type="InterPro" id="IPR050861">
    <property type="entry name" value="Dihydroxyacetone_Kinase"/>
</dbReference>
<evidence type="ECO:0000256" key="3">
    <source>
        <dbReference type="ARBA" id="ARBA00012095"/>
    </source>
</evidence>
<evidence type="ECO:0000256" key="5">
    <source>
        <dbReference type="ARBA" id="ARBA00022777"/>
    </source>
</evidence>
<dbReference type="GO" id="GO:0004371">
    <property type="term" value="F:glycerone kinase activity"/>
    <property type="evidence" value="ECO:0007669"/>
    <property type="project" value="InterPro"/>
</dbReference>
<comment type="function">
    <text evidence="8">ADP-binding subunit of the dihydroxyacetone kinase, which is responsible for the phosphoenolpyruvate (PEP)-dependent phosphorylation of dihydroxyacetone. DhaL-ADP is converted to DhaL-ATP via a phosphoryl group transfer from DhaM and transmits it to dihydroxyacetone binds to DhaK.</text>
</comment>
<evidence type="ECO:0000313" key="10">
    <source>
        <dbReference type="EMBL" id="KHD86306.1"/>
    </source>
</evidence>
<keyword evidence="5 10" id="KW-0418">Kinase</keyword>
<comment type="subunit">
    <text evidence="7">Homodimer. The dihydroxyacetone kinase complex is composed of a homodimer of DhaM, a homodimer of DhaK and the subunit DhaL.</text>
</comment>
<evidence type="ECO:0000256" key="8">
    <source>
        <dbReference type="ARBA" id="ARBA00055771"/>
    </source>
</evidence>
<dbReference type="RefSeq" id="WP_035353407.1">
    <property type="nucleotide sequence ID" value="NZ_JRUN01000007.1"/>
</dbReference>
<dbReference type="SMART" id="SM01120">
    <property type="entry name" value="Dak2"/>
    <property type="match status" value="1"/>
</dbReference>
<evidence type="ECO:0000259" key="9">
    <source>
        <dbReference type="PROSITE" id="PS51480"/>
    </source>
</evidence>
<dbReference type="NCBIfam" id="TIGR02365">
    <property type="entry name" value="dha_L_ycgS"/>
    <property type="match status" value="1"/>
</dbReference>
<dbReference type="GO" id="GO:0047324">
    <property type="term" value="F:phosphoenolpyruvate-glycerone phosphotransferase activity"/>
    <property type="evidence" value="ECO:0007669"/>
    <property type="project" value="UniProtKB-EC"/>
</dbReference>
<keyword evidence="6" id="KW-0319">Glycerol metabolism</keyword>
<dbReference type="InterPro" id="IPR012737">
    <property type="entry name" value="DhaK_L_YcgS"/>
</dbReference>
<gene>
    <name evidence="10" type="ORF">NG54_03875</name>
</gene>
<dbReference type="OrthoDB" id="9800291at2"/>
<evidence type="ECO:0000256" key="7">
    <source>
        <dbReference type="ARBA" id="ARBA00046577"/>
    </source>
</evidence>
<protein>
    <recommendedName>
        <fullName evidence="3">phosphoenolpyruvate--glycerone phosphotransferase</fullName>
        <ecNumber evidence="3">2.7.1.121</ecNumber>
    </recommendedName>
</protein>
<dbReference type="Pfam" id="PF02734">
    <property type="entry name" value="Dak2"/>
    <property type="match status" value="1"/>
</dbReference>
<evidence type="ECO:0000313" key="11">
    <source>
        <dbReference type="Proteomes" id="UP000030588"/>
    </source>
</evidence>
<evidence type="ECO:0000256" key="6">
    <source>
        <dbReference type="ARBA" id="ARBA00022798"/>
    </source>
</evidence>
<proteinExistence type="predicted"/>
<comment type="pathway">
    <text evidence="2">Polyol metabolism; glycerol degradation.</text>
</comment>
<dbReference type="SUPFAM" id="SSF101473">
    <property type="entry name" value="DhaL-like"/>
    <property type="match status" value="1"/>
</dbReference>
<comment type="catalytic activity">
    <reaction evidence="1">
        <text>dihydroxyacetone + phosphoenolpyruvate = dihydroxyacetone phosphate + pyruvate</text>
        <dbReference type="Rhea" id="RHEA:18381"/>
        <dbReference type="ChEBI" id="CHEBI:15361"/>
        <dbReference type="ChEBI" id="CHEBI:16016"/>
        <dbReference type="ChEBI" id="CHEBI:57642"/>
        <dbReference type="ChEBI" id="CHEBI:58702"/>
        <dbReference type="EC" id="2.7.1.121"/>
    </reaction>
</comment>
<dbReference type="GO" id="GO:0019563">
    <property type="term" value="P:glycerol catabolic process"/>
    <property type="evidence" value="ECO:0007669"/>
    <property type="project" value="TreeGrafter"/>
</dbReference>
<dbReference type="PROSITE" id="PS51480">
    <property type="entry name" value="DHAL"/>
    <property type="match status" value="1"/>
</dbReference>
<dbReference type="InterPro" id="IPR036117">
    <property type="entry name" value="DhaL_dom_sf"/>
</dbReference>
<feature type="domain" description="DhaL" evidence="9">
    <location>
        <begin position="13"/>
        <end position="213"/>
    </location>
</feature>
<dbReference type="STRING" id="363870.NG54_03875"/>
<dbReference type="EC" id="2.7.1.121" evidence="3"/>
<dbReference type="PANTHER" id="PTHR28629">
    <property type="entry name" value="TRIOKINASE/FMN CYCLASE"/>
    <property type="match status" value="1"/>
</dbReference>
<dbReference type="EMBL" id="JRUN01000007">
    <property type="protein sequence ID" value="KHD86306.1"/>
    <property type="molecule type" value="Genomic_DNA"/>
</dbReference>
<reference evidence="10 11" key="1">
    <citation type="submission" date="2014-10" db="EMBL/GenBank/DDBJ databases">
        <title>Draft genome of phytase producing Bacillus ginsengihumi strain M2.11.</title>
        <authorList>
            <person name="Toymentseva A."/>
            <person name="Boulygina E.A."/>
            <person name="Kazakov S.V."/>
            <person name="Kayumov I."/>
            <person name="Suleimanova A.D."/>
            <person name="Mardanova A.M."/>
            <person name="Maria S.N."/>
            <person name="Sergey M.Y."/>
            <person name="Sharipova M.R."/>
        </authorList>
    </citation>
    <scope>NUCLEOTIDE SEQUENCE [LARGE SCALE GENOMIC DNA]</scope>
    <source>
        <strain evidence="10 11">M2.11</strain>
    </source>
</reference>
<name>A0A0A6VFG2_9BACI</name>
<dbReference type="FunFam" id="1.25.40.340:FF:000002">
    <property type="entry name" value="Dihydroxyacetone kinase, L subunit"/>
    <property type="match status" value="1"/>
</dbReference>
<comment type="caution">
    <text evidence="10">The sequence shown here is derived from an EMBL/GenBank/DDBJ whole genome shotgun (WGS) entry which is preliminary data.</text>
</comment>
<dbReference type="GO" id="GO:0005829">
    <property type="term" value="C:cytosol"/>
    <property type="evidence" value="ECO:0007669"/>
    <property type="project" value="TreeGrafter"/>
</dbReference>
<dbReference type="AlphaFoldDB" id="A0A0A6VFG2"/>
<evidence type="ECO:0000256" key="1">
    <source>
        <dbReference type="ARBA" id="ARBA00001113"/>
    </source>
</evidence>